<reference evidence="1 2" key="1">
    <citation type="submission" date="2015-09" db="EMBL/GenBank/DDBJ databases">
        <title>Genome of Desulfovibrio dechloracetivorans BerOc1, a mercury methylating strain isolated from highly hydrocarbons and metals contaminated coastal sediments.</title>
        <authorList>
            <person name="Goni Urriza M."/>
            <person name="Gassie C."/>
            <person name="Bouchez O."/>
            <person name="Klopp C."/>
            <person name="Ranchou-Peyruse A."/>
            <person name="Remy G."/>
        </authorList>
    </citation>
    <scope>NUCLEOTIDE SEQUENCE [LARGE SCALE GENOMIC DNA]</scope>
    <source>
        <strain evidence="1 2">BerOc1</strain>
    </source>
</reference>
<gene>
    <name evidence="1" type="ORF">BerOc1_02442</name>
</gene>
<dbReference type="AlphaFoldDB" id="A0A1J5N6T3"/>
<accession>A0A1J5N6T3</accession>
<proteinExistence type="predicted"/>
<comment type="caution">
    <text evidence="1">The sequence shown here is derived from an EMBL/GenBank/DDBJ whole genome shotgun (WGS) entry which is preliminary data.</text>
</comment>
<evidence type="ECO:0000313" key="1">
    <source>
        <dbReference type="EMBL" id="OIQ50504.1"/>
    </source>
</evidence>
<keyword evidence="2" id="KW-1185">Reference proteome</keyword>
<evidence type="ECO:0008006" key="3">
    <source>
        <dbReference type="Google" id="ProtNLM"/>
    </source>
</evidence>
<dbReference type="RefSeq" id="WP_129586530.1">
    <property type="nucleotide sequence ID" value="NZ_LKAQ01000004.1"/>
</dbReference>
<dbReference type="Proteomes" id="UP000181901">
    <property type="component" value="Unassembled WGS sequence"/>
</dbReference>
<sequence>MFQQPDLMDNPDLPLQYAPYTQDDDIITGRRPLRPPFRIQHLGVFFLSDLFSAEYMHDSEFVHRRRLATLCGNKELFFTGNRFDQWDLDVLLYCVRRSPAGNGGPERCQVKPAELLHAHNRRNNEKNRERVFTSLKRLSSAAICIEGKGYQYTTQLMNRVLVDARQEECLVEVNGDVTMAFRRNGLEQIMRERLPQGGNGLAKWLLGAAQVYKGGFSSDLRSLYDLCRPKTKQKSQFIKRLEKALEQLEENGILTWWEMDGHTVRAVPRSTPTRNMACGLLHRYR</sequence>
<dbReference type="EMBL" id="LKAQ01000004">
    <property type="protein sequence ID" value="OIQ50504.1"/>
    <property type="molecule type" value="Genomic_DNA"/>
</dbReference>
<organism evidence="1 2">
    <name type="scientific">Pseudodesulfovibrio hydrargyri</name>
    <dbReference type="NCBI Taxonomy" id="2125990"/>
    <lineage>
        <taxon>Bacteria</taxon>
        <taxon>Pseudomonadati</taxon>
        <taxon>Thermodesulfobacteriota</taxon>
        <taxon>Desulfovibrionia</taxon>
        <taxon>Desulfovibrionales</taxon>
        <taxon>Desulfovibrionaceae</taxon>
    </lineage>
</organism>
<dbReference type="OrthoDB" id="5450014at2"/>
<protein>
    <recommendedName>
        <fullName evidence="3">Replication initiator protein A</fullName>
    </recommendedName>
</protein>
<evidence type="ECO:0000313" key="2">
    <source>
        <dbReference type="Proteomes" id="UP000181901"/>
    </source>
</evidence>
<name>A0A1J5N6T3_9BACT</name>